<dbReference type="AlphaFoldDB" id="A0A2W5HC68"/>
<feature type="chain" id="PRO_5015839273" description="YncE family protein" evidence="1">
    <location>
        <begin position="24"/>
        <end position="118"/>
    </location>
</feature>
<reference evidence="2 3" key="1">
    <citation type="submission" date="2017-11" db="EMBL/GenBank/DDBJ databases">
        <title>Infants hospitalized years apart are colonized by the same room-sourced microbial strains.</title>
        <authorList>
            <person name="Brooks B."/>
            <person name="Olm M.R."/>
            <person name="Firek B.A."/>
            <person name="Baker R."/>
            <person name="Thomas B.C."/>
            <person name="Morowitz M.J."/>
            <person name="Banfield J.F."/>
        </authorList>
    </citation>
    <scope>NUCLEOTIDE SEQUENCE [LARGE SCALE GENOMIC DNA]</scope>
    <source>
        <strain evidence="2">S2_009_000_R2_76</strain>
    </source>
</reference>
<dbReference type="Gene3D" id="2.130.10.10">
    <property type="entry name" value="YVTN repeat-like/Quinoprotein amine dehydrogenase"/>
    <property type="match status" value="1"/>
</dbReference>
<dbReference type="Proteomes" id="UP000249645">
    <property type="component" value="Unassembled WGS sequence"/>
</dbReference>
<name>A0A2W5HC68_9SPHI</name>
<keyword evidence="1" id="KW-0732">Signal</keyword>
<proteinExistence type="predicted"/>
<evidence type="ECO:0000313" key="2">
    <source>
        <dbReference type="EMBL" id="PZP51269.1"/>
    </source>
</evidence>
<comment type="caution">
    <text evidence="2">The sequence shown here is derived from an EMBL/GenBank/DDBJ whole genome shotgun (WGS) entry which is preliminary data.</text>
</comment>
<feature type="signal peptide" evidence="1">
    <location>
        <begin position="1"/>
        <end position="23"/>
    </location>
</feature>
<evidence type="ECO:0000313" key="3">
    <source>
        <dbReference type="Proteomes" id="UP000249645"/>
    </source>
</evidence>
<feature type="non-terminal residue" evidence="2">
    <location>
        <position position="118"/>
    </location>
</feature>
<sequence>MKLRFAPLYSISTILLFNLHVFAQNNHHRLLLGISKVDHKLVLMDSKTYQVINKIDIGEDPHEVTVSSDGKTAYVSNTGFGTLHDINVIDLVQQRALKTIDTRPLWGPHGLSYTDNKL</sequence>
<gene>
    <name evidence="2" type="ORF">DI598_03625</name>
</gene>
<evidence type="ECO:0008006" key="4">
    <source>
        <dbReference type="Google" id="ProtNLM"/>
    </source>
</evidence>
<dbReference type="EMBL" id="QFOI01000036">
    <property type="protein sequence ID" value="PZP51269.1"/>
    <property type="molecule type" value="Genomic_DNA"/>
</dbReference>
<protein>
    <recommendedName>
        <fullName evidence="4">YncE family protein</fullName>
    </recommendedName>
</protein>
<dbReference type="InterPro" id="IPR015943">
    <property type="entry name" value="WD40/YVTN_repeat-like_dom_sf"/>
</dbReference>
<organism evidence="2 3">
    <name type="scientific">Pseudopedobacter saltans</name>
    <dbReference type="NCBI Taxonomy" id="151895"/>
    <lineage>
        <taxon>Bacteria</taxon>
        <taxon>Pseudomonadati</taxon>
        <taxon>Bacteroidota</taxon>
        <taxon>Sphingobacteriia</taxon>
        <taxon>Sphingobacteriales</taxon>
        <taxon>Sphingobacteriaceae</taxon>
        <taxon>Pseudopedobacter</taxon>
    </lineage>
</organism>
<dbReference type="SUPFAM" id="SSF51004">
    <property type="entry name" value="C-terminal (heme d1) domain of cytochrome cd1-nitrite reductase"/>
    <property type="match status" value="1"/>
</dbReference>
<evidence type="ECO:0000256" key="1">
    <source>
        <dbReference type="SAM" id="SignalP"/>
    </source>
</evidence>
<dbReference type="InterPro" id="IPR011048">
    <property type="entry name" value="Haem_d1_sf"/>
</dbReference>
<accession>A0A2W5HC68</accession>